<reference evidence="1 2" key="1">
    <citation type="journal article" date="2008" name="BMC Genomics">
        <title>The missing link: Bordetella petrii is endowed with both the metabolic versatility of environmental bacteria and virulence traits of pathogenic Bordetellae.</title>
        <authorList>
            <person name="Gross R."/>
            <person name="Guzman C.A."/>
            <person name="Sebaihia M."/>
            <person name="Martins Dos Santos V.A."/>
            <person name="Pieper D.H."/>
            <person name="Koebnik R."/>
            <person name="Lechner M."/>
            <person name="Bartels D."/>
            <person name="Buhrmester J."/>
            <person name="Choudhuri J.V."/>
            <person name="Ebensen T."/>
            <person name="Gaigalat L."/>
            <person name="Herrmann S."/>
            <person name="Khachane A.N."/>
            <person name="Larisch C."/>
            <person name="Link S."/>
            <person name="Linke B."/>
            <person name="Meyer F."/>
            <person name="Mormann S."/>
            <person name="Nakunst D."/>
            <person name="Rueckert C."/>
            <person name="Schneiker-Bekel S."/>
            <person name="Schulze K."/>
            <person name="Vorhoelter F.J."/>
            <person name="Yevsa T."/>
            <person name="Engle J.T."/>
            <person name="Goldman W.E."/>
            <person name="Puehler A."/>
            <person name="Goebel U.B."/>
            <person name="Goesmann A."/>
            <person name="Bloecker H."/>
            <person name="Kaiser O."/>
            <person name="Martinez-Arias R."/>
        </authorList>
    </citation>
    <scope>NUCLEOTIDE SEQUENCE [LARGE SCALE GENOMIC DNA]</scope>
    <source>
        <strain evidence="2">ATCC BAA-461 / DSM 12804 / CCUG 43448 / CIP 107267 / Se-1111R</strain>
    </source>
</reference>
<gene>
    <name evidence="1" type="ordered locus">Bpet4637</name>
</gene>
<dbReference type="AlphaFoldDB" id="A9IF82"/>
<dbReference type="Pfam" id="PF19570">
    <property type="entry name" value="DUF6088"/>
    <property type="match status" value="1"/>
</dbReference>
<accession>A9IF82</accession>
<organism evidence="1 2">
    <name type="scientific">Bordetella petrii (strain ATCC BAA-461 / DSM 12804 / CCUG 43448 / CIP 107267 / Se-1111R)</name>
    <dbReference type="NCBI Taxonomy" id="340100"/>
    <lineage>
        <taxon>Bacteria</taxon>
        <taxon>Pseudomonadati</taxon>
        <taxon>Pseudomonadota</taxon>
        <taxon>Betaproteobacteria</taxon>
        <taxon>Burkholderiales</taxon>
        <taxon>Alcaligenaceae</taxon>
        <taxon>Bordetella</taxon>
    </lineage>
</organism>
<dbReference type="STRING" id="94624.Bpet4637"/>
<dbReference type="Proteomes" id="UP000001225">
    <property type="component" value="Chromosome"/>
</dbReference>
<dbReference type="eggNOG" id="COG5340">
    <property type="taxonomic scope" value="Bacteria"/>
</dbReference>
<proteinExistence type="predicted"/>
<dbReference type="KEGG" id="bpt:Bpet4637"/>
<keyword evidence="2" id="KW-1185">Reference proteome</keyword>
<dbReference type="EMBL" id="AM902716">
    <property type="protein sequence ID" value="CAP44988.1"/>
    <property type="molecule type" value="Genomic_DNA"/>
</dbReference>
<evidence type="ECO:0000313" key="2">
    <source>
        <dbReference type="Proteomes" id="UP000001225"/>
    </source>
</evidence>
<name>A9IF82_BORPD</name>
<evidence type="ECO:0000313" key="1">
    <source>
        <dbReference type="EMBL" id="CAP44988.1"/>
    </source>
</evidence>
<protein>
    <recommendedName>
        <fullName evidence="3">Transcriptional regulator, AbiEi antitoxin, Type IV TA system</fullName>
    </recommendedName>
</protein>
<sequence length="231" mass="25637">MNDIKAQLITHIDATAPGRVWVPTDFSHLGSRDAVDKALQRLVAAGQLRRIDRGLYDRPRVNSLTKKTEAPDYRAVVDAIARRDQLRLLVDGMTAANDLGLTDAVPAHVTIHTDARRRTIQLDNLTISFKLTAPSRLYWAGRPAMRVVQALHWLKDTLPADKPRIVKRLTQLLADTQGDAIRQDLLAGFNTLPAWMQAIIRELPGCDPLAGDHGIPTTVSAQRRRRAEAVA</sequence>
<dbReference type="InterPro" id="IPR045738">
    <property type="entry name" value="DUF6088"/>
</dbReference>
<evidence type="ECO:0008006" key="3">
    <source>
        <dbReference type="Google" id="ProtNLM"/>
    </source>
</evidence>